<dbReference type="GO" id="GO:0003879">
    <property type="term" value="F:ATP phosphoribosyltransferase activity"/>
    <property type="evidence" value="ECO:0007669"/>
    <property type="project" value="UniProtKB-EC"/>
</dbReference>
<dbReference type="Gene3D" id="3.40.190.10">
    <property type="entry name" value="Periplasmic binding protein-like II"/>
    <property type="match status" value="2"/>
</dbReference>
<evidence type="ECO:0000313" key="14">
    <source>
        <dbReference type="EMBL" id="MFC5342530.1"/>
    </source>
</evidence>
<evidence type="ECO:0000256" key="11">
    <source>
        <dbReference type="HAMAP-Rule" id="MF_00079"/>
    </source>
</evidence>
<reference evidence="15" key="1">
    <citation type="journal article" date="2019" name="Int. J. Syst. Evol. Microbiol.">
        <title>The Global Catalogue of Microorganisms (GCM) 10K type strain sequencing project: providing services to taxonomists for standard genome sequencing and annotation.</title>
        <authorList>
            <consortium name="The Broad Institute Genomics Platform"/>
            <consortium name="The Broad Institute Genome Sequencing Center for Infectious Disease"/>
            <person name="Wu L."/>
            <person name="Ma J."/>
        </authorList>
    </citation>
    <scope>NUCLEOTIDE SEQUENCE [LARGE SCALE GENOMIC DNA]</scope>
    <source>
        <strain evidence="15">JCM 12125</strain>
    </source>
</reference>
<comment type="subcellular location">
    <subcellularLocation>
        <location evidence="11">Cytoplasm</location>
    </subcellularLocation>
</comment>
<keyword evidence="11" id="KW-0460">Magnesium</keyword>
<dbReference type="Proteomes" id="UP001596152">
    <property type="component" value="Unassembled WGS sequence"/>
</dbReference>
<dbReference type="Pfam" id="PF08029">
    <property type="entry name" value="HisG_C"/>
    <property type="match status" value="1"/>
</dbReference>
<evidence type="ECO:0000256" key="5">
    <source>
        <dbReference type="ARBA" id="ARBA00020998"/>
    </source>
</evidence>
<dbReference type="PANTHER" id="PTHR21403:SF8">
    <property type="entry name" value="ATP PHOSPHORIBOSYLTRANSFERASE"/>
    <property type="match status" value="1"/>
</dbReference>
<dbReference type="PANTHER" id="PTHR21403">
    <property type="entry name" value="ATP PHOSPHORIBOSYLTRANSFERASE ATP-PRTASE"/>
    <property type="match status" value="1"/>
</dbReference>
<comment type="caution">
    <text evidence="14">The sequence shown here is derived from an EMBL/GenBank/DDBJ whole genome shotgun (WGS) entry which is preliminary data.</text>
</comment>
<evidence type="ECO:0000256" key="6">
    <source>
        <dbReference type="ARBA" id="ARBA00022605"/>
    </source>
</evidence>
<comment type="function">
    <text evidence="10 11">Catalyzes the condensation of ATP and 5-phosphoribose 1-diphosphate to form N'-(5'-phosphoribosyl)-ATP (PR-ATP). Has a crucial role in the pathway because the rate of histidine biosynthesis seems to be controlled primarily by regulation of HisG enzymatic activity.</text>
</comment>
<dbReference type="EMBL" id="JBHSLF010000002">
    <property type="protein sequence ID" value="MFC5342530.1"/>
    <property type="molecule type" value="Genomic_DNA"/>
</dbReference>
<evidence type="ECO:0000256" key="8">
    <source>
        <dbReference type="ARBA" id="ARBA00022679"/>
    </source>
</evidence>
<keyword evidence="11" id="KW-0479">Metal-binding</keyword>
<dbReference type="HAMAP" id="MF_00079">
    <property type="entry name" value="HisG_Long"/>
    <property type="match status" value="1"/>
</dbReference>
<gene>
    <name evidence="11 14" type="primary">hisG</name>
    <name evidence="14" type="ORF">ACFPIE_01305</name>
</gene>
<evidence type="ECO:0000256" key="9">
    <source>
        <dbReference type="ARBA" id="ARBA00023102"/>
    </source>
</evidence>
<dbReference type="InterPro" id="IPR011322">
    <property type="entry name" value="N-reg_PII-like_a/b"/>
</dbReference>
<dbReference type="InterPro" id="IPR013820">
    <property type="entry name" value="ATP_PRibTrfase_cat"/>
</dbReference>
<dbReference type="Pfam" id="PF01634">
    <property type="entry name" value="HisG"/>
    <property type="match status" value="1"/>
</dbReference>
<organism evidence="14 15">
    <name type="scientific">Brevundimonas staleyi</name>
    <dbReference type="NCBI Taxonomy" id="74326"/>
    <lineage>
        <taxon>Bacteria</taxon>
        <taxon>Pseudomonadati</taxon>
        <taxon>Pseudomonadota</taxon>
        <taxon>Alphaproteobacteria</taxon>
        <taxon>Caulobacterales</taxon>
        <taxon>Caulobacteraceae</taxon>
        <taxon>Brevundimonas</taxon>
    </lineage>
</organism>
<dbReference type="InterPro" id="IPR015867">
    <property type="entry name" value="N-reg_PII/ATP_PRibTrfase_C"/>
</dbReference>
<protein>
    <recommendedName>
        <fullName evidence="5 11">ATP phosphoribosyltransferase</fullName>
        <shortName evidence="11">ATP-PRT</shortName>
        <shortName evidence="11">ATP-PRTase</shortName>
        <ecNumber evidence="4 11">2.4.2.17</ecNumber>
    </recommendedName>
</protein>
<accession>A0ABW0FL71</accession>
<dbReference type="InterPro" id="IPR013115">
    <property type="entry name" value="HisG_C"/>
</dbReference>
<comment type="cofactor">
    <cofactor evidence="11">
        <name>Mg(2+)</name>
        <dbReference type="ChEBI" id="CHEBI:18420"/>
    </cofactor>
</comment>
<sequence>MSTVQGRLRIAVQKSGRLAERSLDLVRDAGLRVVKGNNDLLYKVENYPIDLLRVRDDDIPTFVADGVCDLGIVGENVLEEGKNANPSQEGANASVVMPLGFGKCTLKLACPPTLDYAGPGSLEGARIATSYPKILRRYLEERGVSADIVVMRGAVEVAPRLKLAAAICDLVSTGATLEANGLVAQETVFESQAVLIRSPAAPEPGLQHLLDSIIERMAGVVSSQGAKYVMLNAPRAALDEITALLPGAGAPTVMPLMGRDDAVAVHAVCQEAVFWETLEKLKAAGASAVLVLPIEKMM</sequence>
<dbReference type="Gene3D" id="3.30.70.120">
    <property type="match status" value="1"/>
</dbReference>
<proteinExistence type="inferred from homology"/>
<evidence type="ECO:0000256" key="2">
    <source>
        <dbReference type="ARBA" id="ARBA00004667"/>
    </source>
</evidence>
<dbReference type="NCBIfam" id="TIGR03455">
    <property type="entry name" value="HisG_C-term"/>
    <property type="match status" value="1"/>
</dbReference>
<keyword evidence="11" id="KW-0963">Cytoplasm</keyword>
<evidence type="ECO:0000313" key="15">
    <source>
        <dbReference type="Proteomes" id="UP001596152"/>
    </source>
</evidence>
<dbReference type="NCBIfam" id="TIGR00070">
    <property type="entry name" value="hisG"/>
    <property type="match status" value="1"/>
</dbReference>
<keyword evidence="15" id="KW-1185">Reference proteome</keyword>
<evidence type="ECO:0000259" key="13">
    <source>
        <dbReference type="Pfam" id="PF08029"/>
    </source>
</evidence>
<evidence type="ECO:0000259" key="12">
    <source>
        <dbReference type="Pfam" id="PF01634"/>
    </source>
</evidence>
<comment type="pathway">
    <text evidence="2 11">Amino-acid biosynthesis; L-histidine biosynthesis; L-histidine from 5-phospho-alpha-D-ribose 1-diphosphate: step 1/9.</text>
</comment>
<dbReference type="RefSeq" id="WP_374038459.1">
    <property type="nucleotide sequence ID" value="NZ_CP169082.1"/>
</dbReference>
<dbReference type="SUPFAM" id="SSF53850">
    <property type="entry name" value="Periplasmic binding protein-like II"/>
    <property type="match status" value="1"/>
</dbReference>
<evidence type="ECO:0000256" key="4">
    <source>
        <dbReference type="ARBA" id="ARBA00011946"/>
    </source>
</evidence>
<name>A0ABW0FL71_9CAUL</name>
<keyword evidence="8 11" id="KW-0808">Transferase</keyword>
<dbReference type="EC" id="2.4.2.17" evidence="4 11"/>
<keyword evidence="9 11" id="KW-0368">Histidine biosynthesis</keyword>
<dbReference type="SUPFAM" id="SSF54913">
    <property type="entry name" value="GlnB-like"/>
    <property type="match status" value="1"/>
</dbReference>
<comment type="activity regulation">
    <text evidence="11">Feedback inhibited by histidine.</text>
</comment>
<keyword evidence="11" id="KW-0067">ATP-binding</keyword>
<comment type="similarity">
    <text evidence="3 11">Belongs to the ATP phosphoribosyltransferase family. Long subfamily.</text>
</comment>
<keyword evidence="11" id="KW-0547">Nucleotide-binding</keyword>
<keyword evidence="6 11" id="KW-0028">Amino-acid biosynthesis</keyword>
<evidence type="ECO:0000256" key="10">
    <source>
        <dbReference type="ARBA" id="ARBA00024861"/>
    </source>
</evidence>
<evidence type="ECO:0000256" key="3">
    <source>
        <dbReference type="ARBA" id="ARBA00007955"/>
    </source>
</evidence>
<evidence type="ECO:0000256" key="1">
    <source>
        <dbReference type="ARBA" id="ARBA00000915"/>
    </source>
</evidence>
<feature type="domain" description="ATP phosphoribosyltransferase catalytic" evidence="12">
    <location>
        <begin position="55"/>
        <end position="218"/>
    </location>
</feature>
<feature type="domain" description="Histidine biosynthesis HisG C-terminal" evidence="13">
    <location>
        <begin position="224"/>
        <end position="296"/>
    </location>
</feature>
<evidence type="ECO:0000256" key="7">
    <source>
        <dbReference type="ARBA" id="ARBA00022676"/>
    </source>
</evidence>
<dbReference type="InterPro" id="IPR001348">
    <property type="entry name" value="ATP_PRibTrfase_HisG"/>
</dbReference>
<dbReference type="CDD" id="cd13592">
    <property type="entry name" value="PBP2_HisGL2"/>
    <property type="match status" value="1"/>
</dbReference>
<dbReference type="InterPro" id="IPR020621">
    <property type="entry name" value="ATP-PRT_HisG_long"/>
</dbReference>
<keyword evidence="7 11" id="KW-0328">Glycosyltransferase</keyword>
<comment type="catalytic activity">
    <reaction evidence="1 11">
        <text>1-(5-phospho-beta-D-ribosyl)-ATP + diphosphate = 5-phospho-alpha-D-ribose 1-diphosphate + ATP</text>
        <dbReference type="Rhea" id="RHEA:18473"/>
        <dbReference type="ChEBI" id="CHEBI:30616"/>
        <dbReference type="ChEBI" id="CHEBI:33019"/>
        <dbReference type="ChEBI" id="CHEBI:58017"/>
        <dbReference type="ChEBI" id="CHEBI:73183"/>
        <dbReference type="EC" id="2.4.2.17"/>
    </reaction>
</comment>